<dbReference type="Pfam" id="PF13177">
    <property type="entry name" value="DNA_pol3_delta2"/>
    <property type="match status" value="1"/>
</dbReference>
<dbReference type="InterPro" id="IPR050238">
    <property type="entry name" value="DNA_Rep/Repair_Clamp_Loader"/>
</dbReference>
<dbReference type="GO" id="GO:0003887">
    <property type="term" value="F:DNA-directed DNA polymerase activity"/>
    <property type="evidence" value="ECO:0007669"/>
    <property type="project" value="UniProtKB-EC"/>
</dbReference>
<dbReference type="InterPro" id="IPR027417">
    <property type="entry name" value="P-loop_NTPase"/>
</dbReference>
<dbReference type="GO" id="GO:0008408">
    <property type="term" value="F:3'-5' exonuclease activity"/>
    <property type="evidence" value="ECO:0007669"/>
    <property type="project" value="InterPro"/>
</dbReference>
<dbReference type="PANTHER" id="PTHR11669">
    <property type="entry name" value="REPLICATION FACTOR C / DNA POLYMERASE III GAMMA-TAU SUBUNIT"/>
    <property type="match status" value="1"/>
</dbReference>
<dbReference type="Gene3D" id="3.40.50.300">
    <property type="entry name" value="P-loop containing nucleotide triphosphate hydrolases"/>
    <property type="match status" value="1"/>
</dbReference>
<proteinExistence type="predicted"/>
<keyword evidence="2" id="KW-0548">Nucleotidyltransferase</keyword>
<evidence type="ECO:0000259" key="1">
    <source>
        <dbReference type="SMART" id="SM00382"/>
    </source>
</evidence>
<dbReference type="AlphaFoldDB" id="A0A495A2I3"/>
<comment type="caution">
    <text evidence="2">The sequence shown here is derived from an EMBL/GenBank/DDBJ whole genome shotgun (WGS) entry which is preliminary data.</text>
</comment>
<gene>
    <name evidence="2" type="ORF">C1C97_010385</name>
</gene>
<dbReference type="EC" id="2.7.7.7" evidence="2"/>
<keyword evidence="2" id="KW-0808">Transferase</keyword>
<dbReference type="NCBIfam" id="TIGR00678">
    <property type="entry name" value="holB"/>
    <property type="match status" value="1"/>
</dbReference>
<dbReference type="NCBIfam" id="NF005926">
    <property type="entry name" value="PRK07940.1"/>
    <property type="match status" value="1"/>
</dbReference>
<dbReference type="Proteomes" id="UP000249516">
    <property type="component" value="Unassembled WGS sequence"/>
</dbReference>
<dbReference type="RefSeq" id="WP_110920098.1">
    <property type="nucleotide sequence ID" value="NZ_PNJG02000004.1"/>
</dbReference>
<name>A0A495A2I3_9MICC</name>
<evidence type="ECO:0000313" key="3">
    <source>
        <dbReference type="Proteomes" id="UP000249516"/>
    </source>
</evidence>
<feature type="domain" description="AAA+ ATPase" evidence="1">
    <location>
        <begin position="26"/>
        <end position="165"/>
    </location>
</feature>
<reference evidence="2 3" key="1">
    <citation type="submission" date="2018-10" db="EMBL/GenBank/DDBJ databases">
        <title>Kocuria tytouropygialis sp. nov., isolated from the uropygial gland of an American barn owl (Tyto furcata).</title>
        <authorList>
            <person name="Braun M.S."/>
            <person name="Wang E."/>
            <person name="Zimmermann S."/>
            <person name="Wagner H."/>
            <person name="Wink M."/>
        </authorList>
    </citation>
    <scope>NUCLEOTIDE SEQUENCE [LARGE SCALE GENOMIC DNA]</scope>
    <source>
        <strain evidence="2 3">442</strain>
    </source>
</reference>
<dbReference type="SUPFAM" id="SSF52540">
    <property type="entry name" value="P-loop containing nucleoside triphosphate hydrolases"/>
    <property type="match status" value="1"/>
</dbReference>
<dbReference type="PANTHER" id="PTHR11669:SF8">
    <property type="entry name" value="DNA POLYMERASE III SUBUNIT DELTA"/>
    <property type="match status" value="1"/>
</dbReference>
<dbReference type="InterPro" id="IPR004622">
    <property type="entry name" value="DNA_pol_HolB"/>
</dbReference>
<keyword evidence="3" id="KW-1185">Reference proteome</keyword>
<accession>A0A495A2I3</accession>
<sequence length="375" mass="41450">MSVWDEVVGQPRVVEQLQRAARDANPTHAWLFTGPPGSGRSTAARALAAALLCEHGTGCGQCHACRTAFAGTHADVTNFATENPQISIEEARELVVRAQDRPSVGSWRIMIVEDADRMTERTSNVMLKSIEEPPPHTIWLLCAPSPMDVLVTIRSRCRAVTLKVPSPEDVARLLVARHGVSERRAVECARLAQCHVGVATRLALYDDARTRRQEVVSLPLSMRGVTQAVRAADRLHRLAVDESAADAEARNDEERAQLLVSMGAPETGRVPPAIRGALNRLEADQKRRSRRIQTDTLDRFLIDLTTFYRDVLSVQLDTGMPLINLHLGEQIHGYATNTSAEQTLHKIDVISETRRRIRTNVSAQLAFEAMMVSIV</sequence>
<dbReference type="EMBL" id="PNJG02000004">
    <property type="protein sequence ID" value="RKQ33630.1"/>
    <property type="molecule type" value="Genomic_DNA"/>
</dbReference>
<dbReference type="SMART" id="SM00382">
    <property type="entry name" value="AAA"/>
    <property type="match status" value="1"/>
</dbReference>
<evidence type="ECO:0000313" key="2">
    <source>
        <dbReference type="EMBL" id="RKQ33630.1"/>
    </source>
</evidence>
<dbReference type="InterPro" id="IPR003593">
    <property type="entry name" value="AAA+_ATPase"/>
</dbReference>
<protein>
    <submittedName>
        <fullName evidence="2">DNA polymerase III subunit delta</fullName>
        <ecNumber evidence="2">2.7.7.7</ecNumber>
    </submittedName>
</protein>
<dbReference type="OrthoDB" id="9809531at2"/>
<dbReference type="GO" id="GO:0006261">
    <property type="term" value="P:DNA-templated DNA replication"/>
    <property type="evidence" value="ECO:0007669"/>
    <property type="project" value="TreeGrafter"/>
</dbReference>
<organism evidence="2 3">
    <name type="scientific">Kocuria tytonis</name>
    <dbReference type="NCBI Taxonomy" id="2054280"/>
    <lineage>
        <taxon>Bacteria</taxon>
        <taxon>Bacillati</taxon>
        <taxon>Actinomycetota</taxon>
        <taxon>Actinomycetes</taxon>
        <taxon>Micrococcales</taxon>
        <taxon>Micrococcaceae</taxon>
        <taxon>Kocuria</taxon>
    </lineage>
</organism>